<evidence type="ECO:0000313" key="3">
    <source>
        <dbReference type="Proteomes" id="UP000266841"/>
    </source>
</evidence>
<dbReference type="AlphaFoldDB" id="K0TBM5"/>
<proteinExistence type="predicted"/>
<feature type="region of interest" description="Disordered" evidence="1">
    <location>
        <begin position="158"/>
        <end position="208"/>
    </location>
</feature>
<sequence length="274" mass="30413">MEVAEECIPDQNRPPISILASVKAVDPAMTDDFGLEVKCRSTPRKYTARRTPPVTERQRSAHGDITGFDIRRFSTSDLHAADSQVNSKYVQMDVGTLTDGLSPNIHRSTAIASIIRFACFRLLRFIRFSIAWYHKHYCAKAYTTLHYRGTYLLQRESTLSGGRTTSSDHDSRAGPEVRDDDDDDDDGGYSFDARRDQKATGPTRDSNLGPTEIVFAIMIMWTGGGSDPASRRPGPTRDSNSGPPAPEAGIIPLDTLDTLDTHSCIVYNKTLRRL</sequence>
<comment type="caution">
    <text evidence="2">The sequence shown here is derived from an EMBL/GenBank/DDBJ whole genome shotgun (WGS) entry which is preliminary data.</text>
</comment>
<feature type="region of interest" description="Disordered" evidence="1">
    <location>
        <begin position="226"/>
        <end position="251"/>
    </location>
</feature>
<protein>
    <submittedName>
        <fullName evidence="2">Uncharacterized protein</fullName>
    </submittedName>
</protein>
<dbReference type="EMBL" id="AGNL01012449">
    <property type="protein sequence ID" value="EJK67887.1"/>
    <property type="molecule type" value="Genomic_DNA"/>
</dbReference>
<evidence type="ECO:0000256" key="1">
    <source>
        <dbReference type="SAM" id="MobiDB-lite"/>
    </source>
</evidence>
<keyword evidence="3" id="KW-1185">Reference proteome</keyword>
<organism evidence="2 3">
    <name type="scientific">Thalassiosira oceanica</name>
    <name type="common">Marine diatom</name>
    <dbReference type="NCBI Taxonomy" id="159749"/>
    <lineage>
        <taxon>Eukaryota</taxon>
        <taxon>Sar</taxon>
        <taxon>Stramenopiles</taxon>
        <taxon>Ochrophyta</taxon>
        <taxon>Bacillariophyta</taxon>
        <taxon>Coscinodiscophyceae</taxon>
        <taxon>Thalassiosirophycidae</taxon>
        <taxon>Thalassiosirales</taxon>
        <taxon>Thalassiosiraceae</taxon>
        <taxon>Thalassiosira</taxon>
    </lineage>
</organism>
<gene>
    <name evidence="2" type="ORF">THAOC_11011</name>
</gene>
<dbReference type="eggNOG" id="ENOG502RVER">
    <property type="taxonomic scope" value="Eukaryota"/>
</dbReference>
<name>K0TBM5_THAOC</name>
<reference evidence="2 3" key="1">
    <citation type="journal article" date="2012" name="Genome Biol.">
        <title>Genome and low-iron response of an oceanic diatom adapted to chronic iron limitation.</title>
        <authorList>
            <person name="Lommer M."/>
            <person name="Specht M."/>
            <person name="Roy A.S."/>
            <person name="Kraemer L."/>
            <person name="Andreson R."/>
            <person name="Gutowska M.A."/>
            <person name="Wolf J."/>
            <person name="Bergner S.V."/>
            <person name="Schilhabel M.B."/>
            <person name="Klostermeier U.C."/>
            <person name="Beiko R.G."/>
            <person name="Rosenstiel P."/>
            <person name="Hippler M."/>
            <person name="Laroche J."/>
        </authorList>
    </citation>
    <scope>NUCLEOTIDE SEQUENCE [LARGE SCALE GENOMIC DNA]</scope>
    <source>
        <strain evidence="2 3">CCMP1005</strain>
    </source>
</reference>
<dbReference type="Proteomes" id="UP000266841">
    <property type="component" value="Unassembled WGS sequence"/>
</dbReference>
<evidence type="ECO:0000313" key="2">
    <source>
        <dbReference type="EMBL" id="EJK67887.1"/>
    </source>
</evidence>
<accession>K0TBM5</accession>
<feature type="compositionally biased region" description="Acidic residues" evidence="1">
    <location>
        <begin position="178"/>
        <end position="187"/>
    </location>
</feature>
<feature type="compositionally biased region" description="Basic and acidic residues" evidence="1">
    <location>
        <begin position="166"/>
        <end position="177"/>
    </location>
</feature>